<organism evidence="3 4">
    <name type="scientific">Verminephrobacter eiseniae (strain EF01-2)</name>
    <dbReference type="NCBI Taxonomy" id="391735"/>
    <lineage>
        <taxon>Bacteria</taxon>
        <taxon>Pseudomonadati</taxon>
        <taxon>Pseudomonadota</taxon>
        <taxon>Betaproteobacteria</taxon>
        <taxon>Burkholderiales</taxon>
        <taxon>Comamonadaceae</taxon>
        <taxon>Verminephrobacter</taxon>
    </lineage>
</organism>
<dbReference type="GO" id="GO:0016020">
    <property type="term" value="C:membrane"/>
    <property type="evidence" value="ECO:0007669"/>
    <property type="project" value="InterPro"/>
</dbReference>
<feature type="transmembrane region" description="Helical" evidence="2">
    <location>
        <begin position="21"/>
        <end position="42"/>
    </location>
</feature>
<dbReference type="Gene3D" id="3.30.1150.10">
    <property type="match status" value="1"/>
</dbReference>
<feature type="region of interest" description="Disordered" evidence="1">
    <location>
        <begin position="82"/>
        <end position="222"/>
    </location>
</feature>
<dbReference type="SUPFAM" id="SSF74653">
    <property type="entry name" value="TolA/TonB C-terminal domain"/>
    <property type="match status" value="1"/>
</dbReference>
<evidence type="ECO:0000313" key="4">
    <source>
        <dbReference type="Proteomes" id="UP000000374"/>
    </source>
</evidence>
<feature type="compositionally biased region" description="Basic and acidic residues" evidence="1">
    <location>
        <begin position="107"/>
        <end position="161"/>
    </location>
</feature>
<feature type="compositionally biased region" description="Low complexity" evidence="1">
    <location>
        <begin position="162"/>
        <end position="175"/>
    </location>
</feature>
<dbReference type="GeneID" id="76463062"/>
<dbReference type="NCBIfam" id="TIGR02794">
    <property type="entry name" value="tolA_full"/>
    <property type="match status" value="1"/>
</dbReference>
<feature type="compositionally biased region" description="Basic and acidic residues" evidence="1">
    <location>
        <begin position="176"/>
        <end position="189"/>
    </location>
</feature>
<feature type="compositionally biased region" description="Low complexity" evidence="1">
    <location>
        <begin position="82"/>
        <end position="100"/>
    </location>
</feature>
<dbReference type="GO" id="GO:0019534">
    <property type="term" value="F:toxin transmembrane transporter activity"/>
    <property type="evidence" value="ECO:0007669"/>
    <property type="project" value="InterPro"/>
</dbReference>
<keyword evidence="2" id="KW-1133">Transmembrane helix</keyword>
<dbReference type="HOGENOM" id="CLU_061525_1_0_4"/>
<keyword evidence="2" id="KW-0472">Membrane</keyword>
<dbReference type="EMBL" id="CP000542">
    <property type="protein sequence ID" value="ABM60488.1"/>
    <property type="molecule type" value="Genomic_DNA"/>
</dbReference>
<dbReference type="OrthoDB" id="5298892at2"/>
<dbReference type="RefSeq" id="WP_011812466.1">
    <property type="nucleotide sequence ID" value="NC_008786.1"/>
</dbReference>
<gene>
    <name evidence="3" type="ordered locus">Veis_4796</name>
</gene>
<dbReference type="Proteomes" id="UP000000374">
    <property type="component" value="Chromosome"/>
</dbReference>
<dbReference type="KEGG" id="vei:Veis_4796"/>
<protein>
    <submittedName>
        <fullName evidence="3">TonB, C-terminal domain</fullName>
    </submittedName>
</protein>
<dbReference type="eggNOG" id="COG3064">
    <property type="taxonomic scope" value="Bacteria"/>
</dbReference>
<feature type="compositionally biased region" description="Low complexity" evidence="1">
    <location>
        <begin position="203"/>
        <end position="220"/>
    </location>
</feature>
<dbReference type="Pfam" id="PF13103">
    <property type="entry name" value="TonB_2"/>
    <property type="match status" value="1"/>
</dbReference>
<keyword evidence="4" id="KW-1185">Reference proteome</keyword>
<dbReference type="AlphaFoldDB" id="A1WS81"/>
<keyword evidence="2" id="KW-0812">Transmembrane</keyword>
<sequence>MHAHDDRDQFAPPRPPAHLRAIVLSVLVHALLIGALTWGVHWKSSTNPPAVTAELWAAAPRQAAVEPAAPPAVPPVVPPVAPAAAPTARPDTAPAAQPPDTRVADIAIEREKKRQERERQEAQRRERLQKKKEAEQRAKQLAEQEKQKKLAQDKLRAEQAAKSKAQAQAQAQAQEQEQRLARQREDNLRRLQGLAGASGGDNGAALRSAGPPGPSGSYSAKVSARVRPNIVYPDAIAGNPRAEVEVRLSPDGTIVGKRLLQPSTSKAWDDAVLRALDKTETLPRDVDGRVPPSLVIGFRPQD</sequence>
<evidence type="ECO:0000256" key="2">
    <source>
        <dbReference type="SAM" id="Phobius"/>
    </source>
</evidence>
<dbReference type="STRING" id="391735.Veis_4796"/>
<name>A1WS81_VEREI</name>
<proteinExistence type="predicted"/>
<reference evidence="4" key="1">
    <citation type="submission" date="2006-12" db="EMBL/GenBank/DDBJ databases">
        <title>Complete sequence of chromosome 1 of Verminephrobacter eiseniae EF01-2.</title>
        <authorList>
            <person name="Copeland A."/>
            <person name="Lucas S."/>
            <person name="Lapidus A."/>
            <person name="Barry K."/>
            <person name="Detter J.C."/>
            <person name="Glavina del Rio T."/>
            <person name="Dalin E."/>
            <person name="Tice H."/>
            <person name="Pitluck S."/>
            <person name="Chertkov O."/>
            <person name="Brettin T."/>
            <person name="Bruce D."/>
            <person name="Han C."/>
            <person name="Tapia R."/>
            <person name="Gilna P."/>
            <person name="Schmutz J."/>
            <person name="Larimer F."/>
            <person name="Land M."/>
            <person name="Hauser L."/>
            <person name="Kyrpides N."/>
            <person name="Kim E."/>
            <person name="Stahl D."/>
            <person name="Richardson P."/>
        </authorList>
    </citation>
    <scope>NUCLEOTIDE SEQUENCE [LARGE SCALE GENOMIC DNA]</scope>
    <source>
        <strain evidence="4">EF01-2</strain>
    </source>
</reference>
<evidence type="ECO:0000313" key="3">
    <source>
        <dbReference type="EMBL" id="ABM60488.1"/>
    </source>
</evidence>
<dbReference type="GO" id="GO:0043213">
    <property type="term" value="P:bacteriocin transport"/>
    <property type="evidence" value="ECO:0007669"/>
    <property type="project" value="InterPro"/>
</dbReference>
<dbReference type="InterPro" id="IPR014161">
    <property type="entry name" value="Tol-Pal_TolA"/>
</dbReference>
<evidence type="ECO:0000256" key="1">
    <source>
        <dbReference type="SAM" id="MobiDB-lite"/>
    </source>
</evidence>
<accession>A1WS81</accession>